<dbReference type="SUPFAM" id="SSF143100">
    <property type="entry name" value="TTHA1013/TTHA0281-like"/>
    <property type="match status" value="1"/>
</dbReference>
<accession>A0A9D8KIS8</accession>
<comment type="caution">
    <text evidence="2">The sequence shown here is derived from an EMBL/GenBank/DDBJ whole genome shotgun (WGS) entry which is preliminary data.</text>
</comment>
<protein>
    <submittedName>
        <fullName evidence="2">Type II toxin-antitoxin system HicB family antitoxin</fullName>
    </submittedName>
</protein>
<dbReference type="Proteomes" id="UP000809273">
    <property type="component" value="Unassembled WGS sequence"/>
</dbReference>
<dbReference type="Pfam" id="PF15919">
    <property type="entry name" value="HicB_lk_antitox"/>
    <property type="match status" value="1"/>
</dbReference>
<dbReference type="InterPro" id="IPR051404">
    <property type="entry name" value="TA_system_antitoxin"/>
</dbReference>
<name>A0A9D8KIS8_9DELT</name>
<dbReference type="AlphaFoldDB" id="A0A9D8KIS8"/>
<evidence type="ECO:0000313" key="2">
    <source>
        <dbReference type="EMBL" id="MBN1574498.1"/>
    </source>
</evidence>
<dbReference type="InterPro" id="IPR031807">
    <property type="entry name" value="HicB-like"/>
</dbReference>
<organism evidence="2 3">
    <name type="scientific">Candidatus Zymogenus saltonus</name>
    <dbReference type="NCBI Taxonomy" id="2844893"/>
    <lineage>
        <taxon>Bacteria</taxon>
        <taxon>Deltaproteobacteria</taxon>
        <taxon>Candidatus Zymogenia</taxon>
        <taxon>Candidatus Zymogeniales</taxon>
        <taxon>Candidatus Zymogenaceae</taxon>
        <taxon>Candidatus Zymogenus</taxon>
    </lineage>
</organism>
<evidence type="ECO:0000259" key="1">
    <source>
        <dbReference type="Pfam" id="PF15919"/>
    </source>
</evidence>
<dbReference type="EMBL" id="JAFGIX010000080">
    <property type="protein sequence ID" value="MBN1574498.1"/>
    <property type="molecule type" value="Genomic_DNA"/>
</dbReference>
<dbReference type="Gene3D" id="3.30.160.250">
    <property type="match status" value="1"/>
</dbReference>
<reference evidence="2" key="2">
    <citation type="submission" date="2021-01" db="EMBL/GenBank/DDBJ databases">
        <authorList>
            <person name="Hahn C.R."/>
            <person name="Youssef N.H."/>
            <person name="Elshahed M."/>
        </authorList>
    </citation>
    <scope>NUCLEOTIDE SEQUENCE</scope>
    <source>
        <strain evidence="2">Zod_Metabat.24</strain>
    </source>
</reference>
<dbReference type="InterPro" id="IPR035069">
    <property type="entry name" value="TTHA1013/TTHA0281-like"/>
</dbReference>
<gene>
    <name evidence="2" type="ORF">JW984_14975</name>
</gene>
<sequence length="57" mass="6490">MEKWIDSYKVVIERGKGGYYVGIVPALKGCHSQGKTMDELLFNIREAVELCLEVEDE</sequence>
<reference evidence="2" key="1">
    <citation type="journal article" date="2021" name="Environ. Microbiol.">
        <title>Genomic characterization of three novel Desulfobacterota classes expand the metabolic and phylogenetic diversity of the phylum.</title>
        <authorList>
            <person name="Murphy C.L."/>
            <person name="Biggerstaff J."/>
            <person name="Eichhorn A."/>
            <person name="Ewing E."/>
            <person name="Shahan R."/>
            <person name="Soriano D."/>
            <person name="Stewart S."/>
            <person name="VanMol K."/>
            <person name="Walker R."/>
            <person name="Walters P."/>
            <person name="Elshahed M.S."/>
            <person name="Youssef N.H."/>
        </authorList>
    </citation>
    <scope>NUCLEOTIDE SEQUENCE</scope>
    <source>
        <strain evidence="2">Zod_Metabat.24</strain>
    </source>
</reference>
<feature type="domain" description="HicB-like antitoxin of toxin-antitoxin system" evidence="1">
    <location>
        <begin position="8"/>
        <end position="54"/>
    </location>
</feature>
<dbReference type="PANTHER" id="PTHR34504">
    <property type="entry name" value="ANTITOXIN HICB"/>
    <property type="match status" value="1"/>
</dbReference>
<proteinExistence type="predicted"/>
<dbReference type="PANTHER" id="PTHR34504:SF4">
    <property type="entry name" value="ANTITOXIN HICB"/>
    <property type="match status" value="1"/>
</dbReference>
<evidence type="ECO:0000313" key="3">
    <source>
        <dbReference type="Proteomes" id="UP000809273"/>
    </source>
</evidence>